<protein>
    <recommendedName>
        <fullName evidence="5">MYND-type domain-containing protein</fullName>
    </recommendedName>
</protein>
<dbReference type="AlphaFoldDB" id="A0A067N1C1"/>
<keyword evidence="7" id="KW-1185">Reference proteome</keyword>
<dbReference type="EMBL" id="KL198023">
    <property type="protein sequence ID" value="KDQ17581.1"/>
    <property type="molecule type" value="Genomic_DNA"/>
</dbReference>
<dbReference type="InterPro" id="IPR002893">
    <property type="entry name" value="Znf_MYND"/>
</dbReference>
<dbReference type="SUPFAM" id="SSF144232">
    <property type="entry name" value="HIT/MYND zinc finger-like"/>
    <property type="match status" value="1"/>
</dbReference>
<name>A0A067N1C1_BOTB1</name>
<dbReference type="Proteomes" id="UP000027195">
    <property type="component" value="Unassembled WGS sequence"/>
</dbReference>
<evidence type="ECO:0000256" key="1">
    <source>
        <dbReference type="ARBA" id="ARBA00022723"/>
    </source>
</evidence>
<evidence type="ECO:0000259" key="5">
    <source>
        <dbReference type="PROSITE" id="PS50865"/>
    </source>
</evidence>
<reference evidence="7" key="1">
    <citation type="journal article" date="2014" name="Proc. Natl. Acad. Sci. U.S.A.">
        <title>Extensive sampling of basidiomycete genomes demonstrates inadequacy of the white-rot/brown-rot paradigm for wood decay fungi.</title>
        <authorList>
            <person name="Riley R."/>
            <person name="Salamov A.A."/>
            <person name="Brown D.W."/>
            <person name="Nagy L.G."/>
            <person name="Floudas D."/>
            <person name="Held B.W."/>
            <person name="Levasseur A."/>
            <person name="Lombard V."/>
            <person name="Morin E."/>
            <person name="Otillar R."/>
            <person name="Lindquist E.A."/>
            <person name="Sun H."/>
            <person name="LaButti K.M."/>
            <person name="Schmutz J."/>
            <person name="Jabbour D."/>
            <person name="Luo H."/>
            <person name="Baker S.E."/>
            <person name="Pisabarro A.G."/>
            <person name="Walton J.D."/>
            <person name="Blanchette R.A."/>
            <person name="Henrissat B."/>
            <person name="Martin F."/>
            <person name="Cullen D."/>
            <person name="Hibbett D.S."/>
            <person name="Grigoriev I.V."/>
        </authorList>
    </citation>
    <scope>NUCLEOTIDE SEQUENCE [LARGE SCALE GENOMIC DNA]</scope>
    <source>
        <strain evidence="7">FD-172 SS1</strain>
    </source>
</reference>
<evidence type="ECO:0000256" key="2">
    <source>
        <dbReference type="ARBA" id="ARBA00022771"/>
    </source>
</evidence>
<dbReference type="GO" id="GO:0008270">
    <property type="term" value="F:zinc ion binding"/>
    <property type="evidence" value="ECO:0007669"/>
    <property type="project" value="UniProtKB-KW"/>
</dbReference>
<dbReference type="Gene3D" id="6.10.140.2220">
    <property type="match status" value="1"/>
</dbReference>
<keyword evidence="3" id="KW-0862">Zinc</keyword>
<proteinExistence type="predicted"/>
<dbReference type="InParanoid" id="A0A067N1C1"/>
<dbReference type="STRING" id="930990.A0A067N1C1"/>
<keyword evidence="1" id="KW-0479">Metal-binding</keyword>
<dbReference type="HOGENOM" id="CLU_106805_0_0_1"/>
<keyword evidence="2 4" id="KW-0863">Zinc-finger</keyword>
<sequence length="203" mass="23058">MASLITKTCAVCRKTAEETGSKSLMLCSRCKGRRYCSADCQRADWPTHKTVCQTKWYDKHRKCRDKSLHEGRLELITWTLPGLDVGWANLPLEKAEDGKRLFETEFGGDEDKFFDYWPRGFRWTCCGLEGSKPYGCDHHGTGKEPCTCDFCRMGIPLPDSVWNERVAARHGLKLVRGPDPRSFSRGEAPMTATIRTMMGLPMP</sequence>
<evidence type="ECO:0000313" key="6">
    <source>
        <dbReference type="EMBL" id="KDQ17581.1"/>
    </source>
</evidence>
<feature type="domain" description="MYND-type" evidence="5">
    <location>
        <begin position="9"/>
        <end position="52"/>
    </location>
</feature>
<evidence type="ECO:0000313" key="7">
    <source>
        <dbReference type="Proteomes" id="UP000027195"/>
    </source>
</evidence>
<organism evidence="6 7">
    <name type="scientific">Botryobasidium botryosum (strain FD-172 SS1)</name>
    <dbReference type="NCBI Taxonomy" id="930990"/>
    <lineage>
        <taxon>Eukaryota</taxon>
        <taxon>Fungi</taxon>
        <taxon>Dikarya</taxon>
        <taxon>Basidiomycota</taxon>
        <taxon>Agaricomycotina</taxon>
        <taxon>Agaricomycetes</taxon>
        <taxon>Cantharellales</taxon>
        <taxon>Botryobasidiaceae</taxon>
        <taxon>Botryobasidium</taxon>
    </lineage>
</organism>
<evidence type="ECO:0000256" key="4">
    <source>
        <dbReference type="PROSITE-ProRule" id="PRU00134"/>
    </source>
</evidence>
<evidence type="ECO:0000256" key="3">
    <source>
        <dbReference type="ARBA" id="ARBA00022833"/>
    </source>
</evidence>
<accession>A0A067N1C1</accession>
<dbReference type="PROSITE" id="PS50865">
    <property type="entry name" value="ZF_MYND_2"/>
    <property type="match status" value="1"/>
</dbReference>
<dbReference type="Pfam" id="PF01753">
    <property type="entry name" value="zf-MYND"/>
    <property type="match status" value="1"/>
</dbReference>
<dbReference type="PROSITE" id="PS01360">
    <property type="entry name" value="ZF_MYND_1"/>
    <property type="match status" value="1"/>
</dbReference>
<gene>
    <name evidence="6" type="ORF">BOTBODRAFT_155631</name>
</gene>
<dbReference type="OrthoDB" id="265717at2759"/>